<evidence type="ECO:0000256" key="3">
    <source>
        <dbReference type="ARBA" id="ARBA00022884"/>
    </source>
</evidence>
<dbReference type="PROSITE" id="PS50889">
    <property type="entry name" value="S4"/>
    <property type="match status" value="1"/>
</dbReference>
<comment type="similarity">
    <text evidence="1 7 8">Belongs to the universal ribosomal protein uS4 family.</text>
</comment>
<accession>E6ME99</accession>
<dbReference type="SMART" id="SM01390">
    <property type="entry name" value="Ribosomal_S4"/>
    <property type="match status" value="1"/>
</dbReference>
<dbReference type="eggNOG" id="COG0522">
    <property type="taxonomic scope" value="Bacteria"/>
</dbReference>
<dbReference type="NCBIfam" id="NF003717">
    <property type="entry name" value="PRK05327.1"/>
    <property type="match status" value="1"/>
</dbReference>
<evidence type="ECO:0000259" key="10">
    <source>
        <dbReference type="SMART" id="SM01390"/>
    </source>
</evidence>
<dbReference type="InterPro" id="IPR001912">
    <property type="entry name" value="Ribosomal_uS4_N"/>
</dbReference>
<evidence type="ECO:0000256" key="2">
    <source>
        <dbReference type="ARBA" id="ARBA00022730"/>
    </source>
</evidence>
<evidence type="ECO:0000256" key="1">
    <source>
        <dbReference type="ARBA" id="ARBA00007465"/>
    </source>
</evidence>
<dbReference type="InterPro" id="IPR005709">
    <property type="entry name" value="Ribosomal_uS4_bac-type"/>
</dbReference>
<dbReference type="EMBL" id="AEQN01000007">
    <property type="protein sequence ID" value="EFV02424.1"/>
    <property type="molecule type" value="Genomic_DNA"/>
</dbReference>
<protein>
    <recommendedName>
        <fullName evidence="6 7">Small ribosomal subunit protein uS4</fullName>
    </recommendedName>
</protein>
<dbReference type="PROSITE" id="PS00632">
    <property type="entry name" value="RIBOSOMAL_S4"/>
    <property type="match status" value="1"/>
</dbReference>
<keyword evidence="5 7" id="KW-0687">Ribonucleoprotein</keyword>
<comment type="function">
    <text evidence="7">One of the primary rRNA binding proteins, it binds directly to 16S rRNA where it nucleates assembly of the body of the 30S subunit.</text>
</comment>
<dbReference type="InterPro" id="IPR022801">
    <property type="entry name" value="Ribosomal_uS4"/>
</dbReference>
<evidence type="ECO:0000256" key="4">
    <source>
        <dbReference type="ARBA" id="ARBA00022980"/>
    </source>
</evidence>
<dbReference type="SMART" id="SM00363">
    <property type="entry name" value="S4"/>
    <property type="match status" value="1"/>
</dbReference>
<comment type="function">
    <text evidence="7">With S5 and S12 plays an important role in translational accuracy.</text>
</comment>
<dbReference type="PANTHER" id="PTHR11831">
    <property type="entry name" value="30S 40S RIBOSOMAL PROTEIN"/>
    <property type="match status" value="1"/>
</dbReference>
<comment type="caution">
    <text evidence="11">The sequence shown here is derived from an EMBL/GenBank/DDBJ whole genome shotgun (WGS) entry which is preliminary data.</text>
</comment>
<dbReference type="Gene3D" id="3.10.290.10">
    <property type="entry name" value="RNA-binding S4 domain"/>
    <property type="match status" value="1"/>
</dbReference>
<keyword evidence="4 7" id="KW-0689">Ribosomal protein</keyword>
<gene>
    <name evidence="7 11" type="primary">rpsD</name>
    <name evidence="11" type="ORF">HMP0721_0332</name>
</gene>
<sequence>MMNKRKEWSMGQKRKPRFKQCRRFGVNLYGNPKALDRKVSERRRGKPSEYSQQLNEKQKVKAYYNIREKQMRRYYEDAFKREGTTSLHLFRSLESRLDNLVLRMHFASTIFQARQMVGHGHILVNGRRVDIPSYQVRPGDTISLKQASRSNEMFKANFQDNAGAAVPYVCVDENQFSGTYERLPERGEIPIDVEDQLVIEFYSR</sequence>
<evidence type="ECO:0000313" key="11">
    <source>
        <dbReference type="EMBL" id="EFV02424.1"/>
    </source>
</evidence>
<evidence type="ECO:0000256" key="8">
    <source>
        <dbReference type="RuleBase" id="RU003699"/>
    </source>
</evidence>
<dbReference type="PANTHER" id="PTHR11831:SF4">
    <property type="entry name" value="SMALL RIBOSOMAL SUBUNIT PROTEIN US4M"/>
    <property type="match status" value="1"/>
</dbReference>
<evidence type="ECO:0000256" key="6">
    <source>
        <dbReference type="ARBA" id="ARBA00035254"/>
    </source>
</evidence>
<dbReference type="Proteomes" id="UP000004754">
    <property type="component" value="Unassembled WGS sequence"/>
</dbReference>
<keyword evidence="12" id="KW-1185">Reference proteome</keyword>
<dbReference type="HAMAP" id="MF_01306_B">
    <property type="entry name" value="Ribosomal_uS4_B"/>
    <property type="match status" value="1"/>
</dbReference>
<dbReference type="Gene3D" id="1.10.1050.10">
    <property type="entry name" value="Ribosomal Protein S4 Delta 41, Chain A, domain 1"/>
    <property type="match status" value="1"/>
</dbReference>
<name>E6ME99_9FIRM</name>
<comment type="subunit">
    <text evidence="7">Part of the 30S ribosomal subunit. Contacts protein S5. The interaction surface between S4 and S5 is involved in control of translational fidelity.</text>
</comment>
<organism evidence="11 12">
    <name type="scientific">Pseudoramibacter alactolyticus ATCC 23263</name>
    <dbReference type="NCBI Taxonomy" id="887929"/>
    <lineage>
        <taxon>Bacteria</taxon>
        <taxon>Bacillati</taxon>
        <taxon>Bacillota</taxon>
        <taxon>Clostridia</taxon>
        <taxon>Eubacteriales</taxon>
        <taxon>Eubacteriaceae</taxon>
        <taxon>Pseudoramibacter</taxon>
    </lineage>
</organism>
<dbReference type="GO" id="GO:0003735">
    <property type="term" value="F:structural constituent of ribosome"/>
    <property type="evidence" value="ECO:0007669"/>
    <property type="project" value="InterPro"/>
</dbReference>
<evidence type="ECO:0000313" key="12">
    <source>
        <dbReference type="Proteomes" id="UP000004754"/>
    </source>
</evidence>
<reference evidence="11 12" key="1">
    <citation type="submission" date="2010-12" db="EMBL/GenBank/DDBJ databases">
        <authorList>
            <person name="Muzny D."/>
            <person name="Qin X."/>
            <person name="Deng J."/>
            <person name="Jiang H."/>
            <person name="Liu Y."/>
            <person name="Qu J."/>
            <person name="Song X.-Z."/>
            <person name="Zhang L."/>
            <person name="Thornton R."/>
            <person name="Coyle M."/>
            <person name="Francisco L."/>
            <person name="Jackson L."/>
            <person name="Javaid M."/>
            <person name="Korchina V."/>
            <person name="Kovar C."/>
            <person name="Mata R."/>
            <person name="Mathew T."/>
            <person name="Ngo R."/>
            <person name="Nguyen L."/>
            <person name="Nguyen N."/>
            <person name="Okwuonu G."/>
            <person name="Ongeri F."/>
            <person name="Pham C."/>
            <person name="Simmons D."/>
            <person name="Wilczek-Boney K."/>
            <person name="Hale W."/>
            <person name="Jakkamsetti A."/>
            <person name="Pham P."/>
            <person name="Ruth R."/>
            <person name="San Lucas F."/>
            <person name="Warren J."/>
            <person name="Zhang J."/>
            <person name="Zhao Z."/>
            <person name="Zhou C."/>
            <person name="Zhu D."/>
            <person name="Lee S."/>
            <person name="Bess C."/>
            <person name="Blankenburg K."/>
            <person name="Forbes L."/>
            <person name="Fu Q."/>
            <person name="Gubbala S."/>
            <person name="Hirani K."/>
            <person name="Jayaseelan J.C."/>
            <person name="Lara F."/>
            <person name="Munidasa M."/>
            <person name="Palculict T."/>
            <person name="Patil S."/>
            <person name="Pu L.-L."/>
            <person name="Saada N."/>
            <person name="Tang L."/>
            <person name="Weissenberger G."/>
            <person name="Zhu Y."/>
            <person name="Hemphill L."/>
            <person name="Shang Y."/>
            <person name="Youmans B."/>
            <person name="Ayvaz T."/>
            <person name="Ross M."/>
            <person name="Santibanez J."/>
            <person name="Aqrawi P."/>
            <person name="Gross S."/>
            <person name="Joshi V."/>
            <person name="Fowler G."/>
            <person name="Nazareth L."/>
            <person name="Reid J."/>
            <person name="Worley K."/>
            <person name="Petrosino J."/>
            <person name="Highlander S."/>
            <person name="Gibbs R."/>
        </authorList>
    </citation>
    <scope>NUCLEOTIDE SEQUENCE [LARGE SCALE GENOMIC DNA]</scope>
    <source>
        <strain evidence="11 12">ATCC 23263</strain>
    </source>
</reference>
<dbReference type="AlphaFoldDB" id="E6ME99"/>
<dbReference type="Pfam" id="PF01479">
    <property type="entry name" value="S4"/>
    <property type="match status" value="1"/>
</dbReference>
<dbReference type="GO" id="GO:0006412">
    <property type="term" value="P:translation"/>
    <property type="evidence" value="ECO:0007669"/>
    <property type="project" value="UniProtKB-UniRule"/>
</dbReference>
<dbReference type="SUPFAM" id="SSF55174">
    <property type="entry name" value="Alpha-L RNA-binding motif"/>
    <property type="match status" value="1"/>
</dbReference>
<dbReference type="InterPro" id="IPR036986">
    <property type="entry name" value="S4_RNA-bd_sf"/>
</dbReference>
<keyword evidence="2 7" id="KW-0699">rRNA-binding</keyword>
<dbReference type="STRING" id="887929.HMP0721_0332"/>
<evidence type="ECO:0000256" key="5">
    <source>
        <dbReference type="ARBA" id="ARBA00023274"/>
    </source>
</evidence>
<dbReference type="NCBIfam" id="TIGR01017">
    <property type="entry name" value="rpsD_bact"/>
    <property type="match status" value="1"/>
</dbReference>
<feature type="domain" description="RNA-binding S4" evidence="9">
    <location>
        <begin position="95"/>
        <end position="159"/>
    </location>
</feature>
<dbReference type="GO" id="GO:0019843">
    <property type="term" value="F:rRNA binding"/>
    <property type="evidence" value="ECO:0007669"/>
    <property type="project" value="UniProtKB-UniRule"/>
</dbReference>
<dbReference type="GO" id="GO:0015935">
    <property type="term" value="C:small ribosomal subunit"/>
    <property type="evidence" value="ECO:0007669"/>
    <property type="project" value="InterPro"/>
</dbReference>
<dbReference type="Pfam" id="PF00163">
    <property type="entry name" value="Ribosomal_S4"/>
    <property type="match status" value="1"/>
</dbReference>
<dbReference type="GO" id="GO:0042274">
    <property type="term" value="P:ribosomal small subunit biogenesis"/>
    <property type="evidence" value="ECO:0007669"/>
    <property type="project" value="TreeGrafter"/>
</dbReference>
<dbReference type="FunFam" id="3.10.290.10:FF:000001">
    <property type="entry name" value="30S ribosomal protein S4"/>
    <property type="match status" value="1"/>
</dbReference>
<proteinExistence type="inferred from homology"/>
<keyword evidence="3 7" id="KW-0694">RNA-binding</keyword>
<evidence type="ECO:0000259" key="9">
    <source>
        <dbReference type="SMART" id="SM00363"/>
    </source>
</evidence>
<dbReference type="InterPro" id="IPR002942">
    <property type="entry name" value="S4_RNA-bd"/>
</dbReference>
<feature type="domain" description="Small ribosomal subunit protein uS4 N-terminal" evidence="10">
    <location>
        <begin position="12"/>
        <end position="94"/>
    </location>
</feature>
<evidence type="ECO:0000256" key="7">
    <source>
        <dbReference type="HAMAP-Rule" id="MF_01306"/>
    </source>
</evidence>
<dbReference type="CDD" id="cd00165">
    <property type="entry name" value="S4"/>
    <property type="match status" value="1"/>
</dbReference>
<dbReference type="HOGENOM" id="CLU_092403_0_1_9"/>
<dbReference type="InterPro" id="IPR018079">
    <property type="entry name" value="Ribosomal_uS4_CS"/>
</dbReference>